<dbReference type="Pfam" id="PF04577">
    <property type="entry name" value="Glyco_transf_61"/>
    <property type="match status" value="1"/>
</dbReference>
<evidence type="ECO:0000256" key="1">
    <source>
        <dbReference type="ARBA" id="ARBA00022676"/>
    </source>
</evidence>
<protein>
    <recommendedName>
        <fullName evidence="4">Glycosyltransferase 61 catalytic domain-containing protein</fullName>
    </recommendedName>
</protein>
<keyword evidence="2" id="KW-0808">Transferase</keyword>
<dbReference type="InterPro" id="IPR007657">
    <property type="entry name" value="Glycosyltransferase_61"/>
</dbReference>
<keyword evidence="5" id="KW-0614">Plasmid</keyword>
<name>D2QVE2_SPILD</name>
<dbReference type="KEGG" id="sli:Slin_6825"/>
<dbReference type="RefSeq" id="WP_012931254.1">
    <property type="nucleotide sequence ID" value="NC_013731.1"/>
</dbReference>
<proteinExistence type="predicted"/>
<keyword evidence="6" id="KW-1185">Reference proteome</keyword>
<accession>D2QVE2</accession>
<evidence type="ECO:0000256" key="3">
    <source>
        <dbReference type="ARBA" id="ARBA00023180"/>
    </source>
</evidence>
<keyword evidence="3" id="KW-0325">Glycoprotein</keyword>
<reference evidence="5 6" key="1">
    <citation type="journal article" date="2010" name="Stand. Genomic Sci.">
        <title>Complete genome sequence of Spirosoma linguale type strain (1).</title>
        <authorList>
            <person name="Lail K."/>
            <person name="Sikorski J."/>
            <person name="Saunders E."/>
            <person name="Lapidus A."/>
            <person name="Glavina Del Rio T."/>
            <person name="Copeland A."/>
            <person name="Tice H."/>
            <person name="Cheng J.-F."/>
            <person name="Lucas S."/>
            <person name="Nolan M."/>
            <person name="Bruce D."/>
            <person name="Goodwin L."/>
            <person name="Pitluck S."/>
            <person name="Ivanova N."/>
            <person name="Mavromatis K."/>
            <person name="Ovchinnikova G."/>
            <person name="Pati A."/>
            <person name="Chen A."/>
            <person name="Palaniappan K."/>
            <person name="Land M."/>
            <person name="Hauser L."/>
            <person name="Chang Y.-J."/>
            <person name="Jeffries C.D."/>
            <person name="Chain P."/>
            <person name="Brettin T."/>
            <person name="Detter J.C."/>
            <person name="Schuetze A."/>
            <person name="Rohde M."/>
            <person name="Tindall B.J."/>
            <person name="Goeker M."/>
            <person name="Bristow J."/>
            <person name="Eisen J.A."/>
            <person name="Markowitz V."/>
            <person name="Hugenholtz P."/>
            <person name="Kyrpides N.C."/>
            <person name="Klenk H.-P."/>
            <person name="Chen F."/>
        </authorList>
    </citation>
    <scope>NUCLEOTIDE SEQUENCE [LARGE SCALE GENOMIC DNA]</scope>
    <source>
        <strain evidence="6">ATCC 33905 / DSM 74 / LMG 10896 / Claus 1</strain>
    </source>
</reference>
<geneLocation type="plasmid" evidence="5 6">
    <name>pSLIN01</name>
</geneLocation>
<dbReference type="AlphaFoldDB" id="D2QVE2"/>
<gene>
    <name evidence="5" type="ordered locus">Slin_6825</name>
</gene>
<evidence type="ECO:0000256" key="2">
    <source>
        <dbReference type="ARBA" id="ARBA00022679"/>
    </source>
</evidence>
<dbReference type="Proteomes" id="UP000002028">
    <property type="component" value="Plasmid pSLIN01"/>
</dbReference>
<dbReference type="InterPro" id="IPR049625">
    <property type="entry name" value="Glyco_transf_61_cat"/>
</dbReference>
<keyword evidence="1" id="KW-0328">Glycosyltransferase</keyword>
<evidence type="ECO:0000313" key="5">
    <source>
        <dbReference type="EMBL" id="ADB42774.1"/>
    </source>
</evidence>
<dbReference type="HOGENOM" id="CLU_705460_0_0_10"/>
<dbReference type="EMBL" id="CP001770">
    <property type="protein sequence ID" value="ADB42774.1"/>
    <property type="molecule type" value="Genomic_DNA"/>
</dbReference>
<sequence>MALPLSIRVSRFQSLHRKLKRFPAKLVKLVVGKGSRWYYRQLGYEFLDKPQTAYQLEPYQRLTYPANALSLSEIADLSNPAKVYFTAIQSATEPVSVWLLGQLNGALQQLPYGGIRSRKFVFCTDINTDDFFRNVLHLKKRHQLTTTTLIAPWSHYLDGVVWGGYFDFVMLVAGKLCRIKEAIPEAMFNEAIVAYPLFNTAYEREYLSLMDIDPARIVDTCTTQVRFEQCVLANTGHWFYPNKADINALRKHILPKLPSPSGKRSRVYMSRAGRRRVLNEPDLIDLLRRYNIEVIEDKPRSVADQVAIYQNAEFIIGPHGASFVNILWCQPGTHLFELFTPTYFPDFYRNMAAQLGLRYSAYFHGGAGTGGWADGLEDDIYIAVDELERCLEKNFNNSYN</sequence>
<dbReference type="PANTHER" id="PTHR20961">
    <property type="entry name" value="GLYCOSYLTRANSFERASE"/>
    <property type="match status" value="1"/>
</dbReference>
<feature type="domain" description="Glycosyltransferase 61 catalytic" evidence="4">
    <location>
        <begin position="197"/>
        <end position="335"/>
    </location>
</feature>
<evidence type="ECO:0000259" key="4">
    <source>
        <dbReference type="Pfam" id="PF04577"/>
    </source>
</evidence>
<evidence type="ECO:0000313" key="6">
    <source>
        <dbReference type="Proteomes" id="UP000002028"/>
    </source>
</evidence>
<dbReference type="GO" id="GO:0016757">
    <property type="term" value="F:glycosyltransferase activity"/>
    <property type="evidence" value="ECO:0007669"/>
    <property type="project" value="UniProtKB-KW"/>
</dbReference>
<organism evidence="5 6">
    <name type="scientific">Spirosoma linguale (strain ATCC 33905 / DSM 74 / LMG 10896 / Claus 1)</name>
    <dbReference type="NCBI Taxonomy" id="504472"/>
    <lineage>
        <taxon>Bacteria</taxon>
        <taxon>Pseudomonadati</taxon>
        <taxon>Bacteroidota</taxon>
        <taxon>Cytophagia</taxon>
        <taxon>Cytophagales</taxon>
        <taxon>Cytophagaceae</taxon>
        <taxon>Spirosoma</taxon>
    </lineage>
</organism>